<dbReference type="RefSeq" id="WP_110170194.1">
    <property type="nucleotide sequence ID" value="NZ_CP015136.1"/>
</dbReference>
<dbReference type="OrthoDB" id="7187796at2"/>
<dbReference type="InterPro" id="IPR051200">
    <property type="entry name" value="Host-pathogen_enzymatic-act"/>
</dbReference>
<dbReference type="SUPFAM" id="SSF51004">
    <property type="entry name" value="C-terminal (heme d1) domain of cytochrome cd1-nitrite reductase"/>
    <property type="match status" value="1"/>
</dbReference>
<dbReference type="Gene3D" id="2.130.10.10">
    <property type="entry name" value="YVTN repeat-like/Quinoprotein amine dehydrogenase"/>
    <property type="match status" value="1"/>
</dbReference>
<organism evidence="1 2">
    <name type="scientific">Luteitalea pratensis</name>
    <dbReference type="NCBI Taxonomy" id="1855912"/>
    <lineage>
        <taxon>Bacteria</taxon>
        <taxon>Pseudomonadati</taxon>
        <taxon>Acidobacteriota</taxon>
        <taxon>Vicinamibacteria</taxon>
        <taxon>Vicinamibacterales</taxon>
        <taxon>Vicinamibacteraceae</taxon>
        <taxon>Luteitalea</taxon>
    </lineage>
</organism>
<dbReference type="AlphaFoldDB" id="A0A143PIH1"/>
<sequence length="333" mass="34424">MHIRTGLLMCLAAGVTVYGAAAGYQVVREIQIGGEGGWDYVLADAATHRLYVSHATKIVVAETETGAIVGEIPDTPGVHGFAIAPELGRGFTSNGRANSSTIVDLKTLSVLGTVPTGANPDSIRYLPDRKEVWTFNHTGGSVTVFDAMSGKVITTIEVGGTLEEAVEDATASRVYVNVEDKGAIAVIDTKTHGVVANWPVAGCEGPTALAFDAAHHLLLTACDGRMVAVDSKSGSVVTSFPIAGGVDGNGFDPATGLAFASSGTGVLTIAHEDAPDRFTVVETVKTQPSGRTMYLDPVTHRVYVPVATTTRPPNGGRAQVTPGTMKVLVVAPG</sequence>
<dbReference type="Proteomes" id="UP000076079">
    <property type="component" value="Chromosome"/>
</dbReference>
<evidence type="ECO:0000313" key="1">
    <source>
        <dbReference type="EMBL" id="AMY08345.1"/>
    </source>
</evidence>
<reference evidence="2" key="2">
    <citation type="submission" date="2016-04" db="EMBL/GenBank/DDBJ databases">
        <title>First Complete Genome Sequence of a Subdivision 6 Acidobacterium.</title>
        <authorList>
            <person name="Huang S."/>
            <person name="Vieira S."/>
            <person name="Bunk B."/>
            <person name="Riedel T."/>
            <person name="Sproeer C."/>
            <person name="Overmann J."/>
        </authorList>
    </citation>
    <scope>NUCLEOTIDE SEQUENCE [LARGE SCALE GENOMIC DNA]</scope>
    <source>
        <strain evidence="2">DSM 100886 HEG_-6_39</strain>
    </source>
</reference>
<dbReference type="InterPro" id="IPR011048">
    <property type="entry name" value="Haem_d1_sf"/>
</dbReference>
<dbReference type="PANTHER" id="PTHR47197">
    <property type="entry name" value="PROTEIN NIRF"/>
    <property type="match status" value="1"/>
</dbReference>
<evidence type="ECO:0000313" key="2">
    <source>
        <dbReference type="Proteomes" id="UP000076079"/>
    </source>
</evidence>
<keyword evidence="2" id="KW-1185">Reference proteome</keyword>
<protein>
    <submittedName>
        <fullName evidence="1">PQQ-dependent catabolism-associated beta-propeller protein</fullName>
    </submittedName>
</protein>
<dbReference type="EMBL" id="CP015136">
    <property type="protein sequence ID" value="AMY08345.1"/>
    <property type="molecule type" value="Genomic_DNA"/>
</dbReference>
<dbReference type="PANTHER" id="PTHR47197:SF3">
    <property type="entry name" value="DIHYDRO-HEME D1 DEHYDROGENASE"/>
    <property type="match status" value="1"/>
</dbReference>
<dbReference type="STRING" id="1855912.LuPra_01539"/>
<dbReference type="InterPro" id="IPR015943">
    <property type="entry name" value="WD40/YVTN_repeat-like_dom_sf"/>
</dbReference>
<reference evidence="1 2" key="1">
    <citation type="journal article" date="2016" name="Genome Announc.">
        <title>First Complete Genome Sequence of a Subdivision 6 Acidobacterium Strain.</title>
        <authorList>
            <person name="Huang S."/>
            <person name="Vieira S."/>
            <person name="Bunk B."/>
            <person name="Riedel T."/>
            <person name="Sproer C."/>
            <person name="Overmann J."/>
        </authorList>
    </citation>
    <scope>NUCLEOTIDE SEQUENCE [LARGE SCALE GENOMIC DNA]</scope>
    <source>
        <strain evidence="2">DSM 100886 HEG_-6_39</strain>
    </source>
</reference>
<gene>
    <name evidence="1" type="ORF">LuPra_01539</name>
</gene>
<dbReference type="KEGG" id="abac:LuPra_01539"/>
<accession>A0A143PIH1</accession>
<proteinExistence type="predicted"/>
<name>A0A143PIH1_LUTPR</name>